<evidence type="ECO:0008006" key="8">
    <source>
        <dbReference type="Google" id="ProtNLM"/>
    </source>
</evidence>
<evidence type="ECO:0000313" key="7">
    <source>
        <dbReference type="Proteomes" id="UP000604481"/>
    </source>
</evidence>
<feature type="transmembrane region" description="Helical" evidence="5">
    <location>
        <begin position="492"/>
        <end position="511"/>
    </location>
</feature>
<evidence type="ECO:0000256" key="4">
    <source>
        <dbReference type="ARBA" id="ARBA00023136"/>
    </source>
</evidence>
<sequence>MSEPVVRHFRQILIWPLQLMPLGHGQMGRHWELMHAAVQKPGSPWEARSTEFDCPPEEFQERHYREFVTFLPYVQRFLYGEGTTEAADAASWGRSPLHVFRRTDIKTVRMTYKDGCRWDFRVAHIDLYFFFDIDVAILAFEIMADDMPLRRAQDAMFRLGRAFPAQWDEEEHASNCPTLVEWLDQHGQVLCESDYQDRRAFLAHVGEFRSTRMAAHWDHLLHPLVPHHSDEEGAIRYRQLEYHRMPLMAYLSFDDPFALRDEDFYRLGMVTKPGDGDALPYSPKVFDDFERQCCYDRFWVPERRHPATSTRMMCNGHAFVLVGMHGNAFFSDPRTGALGQFRHQHFLLTMVAHFHKASLLLLRDRLAVAMSQLNIRNEISVRFFKREIRQCLEGFLRFNQRYWFREVSNQVLTDQLFQMLRRHLDTESLYVDVRDSVQGMNQYLENDDLRRQADTVVRLTVVTILGMIGTTVTGFLGMNLFDYASQPGAVKFGIFMLAFLPITLLTFLTVVRSRQLSEFLDGMADQRLRWPAKLLLLGRVFGRLRR</sequence>
<name>A0A8J7FZP3_9NEIS</name>
<gene>
    <name evidence="6" type="ORF">INR99_04805</name>
</gene>
<keyword evidence="2 5" id="KW-0812">Transmembrane</keyword>
<keyword evidence="4 5" id="KW-0472">Membrane</keyword>
<dbReference type="Proteomes" id="UP000604481">
    <property type="component" value="Unassembled WGS sequence"/>
</dbReference>
<dbReference type="InterPro" id="IPR045863">
    <property type="entry name" value="CorA_TM1_TM2"/>
</dbReference>
<reference evidence="6 7" key="1">
    <citation type="submission" date="2020-10" db="EMBL/GenBank/DDBJ databases">
        <title>The genome sequence of Chitinilyticum litopenaei 4Y14.</title>
        <authorList>
            <person name="Liu Y."/>
        </authorList>
    </citation>
    <scope>NUCLEOTIDE SEQUENCE [LARGE SCALE GENOMIC DNA]</scope>
    <source>
        <strain evidence="6 7">4Y14</strain>
    </source>
</reference>
<comment type="caution">
    <text evidence="6">The sequence shown here is derived from an EMBL/GenBank/DDBJ whole genome shotgun (WGS) entry which is preliminary data.</text>
</comment>
<evidence type="ECO:0000256" key="2">
    <source>
        <dbReference type="ARBA" id="ARBA00022692"/>
    </source>
</evidence>
<keyword evidence="7" id="KW-1185">Reference proteome</keyword>
<dbReference type="AlphaFoldDB" id="A0A8J7FZP3"/>
<dbReference type="RefSeq" id="WP_194115193.1">
    <property type="nucleotide sequence ID" value="NZ_JADFUA010000002.1"/>
</dbReference>
<protein>
    <recommendedName>
        <fullName evidence="8">CorA-like Mg2+ transporter protein</fullName>
    </recommendedName>
</protein>
<evidence type="ECO:0000256" key="3">
    <source>
        <dbReference type="ARBA" id="ARBA00022989"/>
    </source>
</evidence>
<evidence type="ECO:0000256" key="1">
    <source>
        <dbReference type="ARBA" id="ARBA00004141"/>
    </source>
</evidence>
<accession>A0A8J7FZP3</accession>
<dbReference type="GO" id="GO:0016020">
    <property type="term" value="C:membrane"/>
    <property type="evidence" value="ECO:0007669"/>
    <property type="project" value="UniProtKB-SubCell"/>
</dbReference>
<keyword evidence="3 5" id="KW-1133">Transmembrane helix</keyword>
<organism evidence="6 7">
    <name type="scientific">Chitinilyticum piscinae</name>
    <dbReference type="NCBI Taxonomy" id="2866724"/>
    <lineage>
        <taxon>Bacteria</taxon>
        <taxon>Pseudomonadati</taxon>
        <taxon>Pseudomonadota</taxon>
        <taxon>Betaproteobacteria</taxon>
        <taxon>Neisseriales</taxon>
        <taxon>Chitinibacteraceae</taxon>
        <taxon>Chitinilyticum</taxon>
    </lineage>
</organism>
<proteinExistence type="predicted"/>
<dbReference type="EMBL" id="JADFUA010000002">
    <property type="protein sequence ID" value="MBE9608663.1"/>
    <property type="molecule type" value="Genomic_DNA"/>
</dbReference>
<evidence type="ECO:0000313" key="6">
    <source>
        <dbReference type="EMBL" id="MBE9608663.1"/>
    </source>
</evidence>
<dbReference type="Gene3D" id="1.20.58.340">
    <property type="entry name" value="Magnesium transport protein CorA, transmembrane region"/>
    <property type="match status" value="1"/>
</dbReference>
<dbReference type="SUPFAM" id="SSF144083">
    <property type="entry name" value="Magnesium transport protein CorA, transmembrane region"/>
    <property type="match status" value="1"/>
</dbReference>
<comment type="subcellular location">
    <subcellularLocation>
        <location evidence="1">Membrane</location>
        <topology evidence="1">Multi-pass membrane protein</topology>
    </subcellularLocation>
</comment>
<feature type="transmembrane region" description="Helical" evidence="5">
    <location>
        <begin position="459"/>
        <end position="480"/>
    </location>
</feature>
<evidence type="ECO:0000256" key="5">
    <source>
        <dbReference type="SAM" id="Phobius"/>
    </source>
</evidence>